<dbReference type="Pfam" id="PF02272">
    <property type="entry name" value="DHHA1"/>
    <property type="match status" value="1"/>
</dbReference>
<sequence length="475" mass="52497">MEDFRLVRAEVRRFQRATEEVATDLKSQLASDVRVKILTHTDADGIAAGNILARCLNYYDIPFHITFTPPLSPSKLEELAKEDYDLFFFLDQGTGQISGIEEYLLNAGHKVVILDHHPGRFPDRSGLFHLNPHSHDLNGAKDVSASGVVYSVVKELNERFTPLSEIALIGALGDRQEFFSGFTGVNQEICKQSIDEEILKVKQGLKLVPRTSKISETLLRSIKPYLSSISGDEEAAQKLVENTGLDPNKVLAELDLESEEKLKDAILNQVKVEPTGDFKHALWGTIYTSTVEQTAGPKNAHEYVAMLDACEKLGRPELGFATLFGDEDARDEALEMLREYQEKMVKVLDWFASKRKNFKANPQMRYIDTGNEVESKMIGEALSLAIESSLINPDLPIFGLADFGEDGLKVSARATPDYAMRGPNIGNILGKVSRELGGSGGGHDTAAAARLPRERKDEFITKVSQSLEEAVAGNE</sequence>
<dbReference type="GO" id="GO:0003676">
    <property type="term" value="F:nucleic acid binding"/>
    <property type="evidence" value="ECO:0007669"/>
    <property type="project" value="InterPro"/>
</dbReference>
<protein>
    <submittedName>
        <fullName evidence="3">Uncharacterized protein</fullName>
    </submittedName>
</protein>
<evidence type="ECO:0000313" key="4">
    <source>
        <dbReference type="Proteomes" id="UP000070405"/>
    </source>
</evidence>
<gene>
    <name evidence="3" type="ORF">AKJ47_02140</name>
</gene>
<dbReference type="Proteomes" id="UP000070405">
    <property type="component" value="Unassembled WGS sequence"/>
</dbReference>
<dbReference type="EMBL" id="LHYA01000023">
    <property type="protein sequence ID" value="KXB03487.1"/>
    <property type="molecule type" value="Genomic_DNA"/>
</dbReference>
<dbReference type="Pfam" id="PF01368">
    <property type="entry name" value="DHH"/>
    <property type="match status" value="1"/>
</dbReference>
<dbReference type="AlphaFoldDB" id="A0A133VAQ6"/>
<dbReference type="SUPFAM" id="SSF64182">
    <property type="entry name" value="DHH phosphoesterases"/>
    <property type="match status" value="1"/>
</dbReference>
<dbReference type="GO" id="GO:0004527">
    <property type="term" value="F:exonuclease activity"/>
    <property type="evidence" value="ECO:0007669"/>
    <property type="project" value="UniProtKB-KW"/>
</dbReference>
<dbReference type="PANTHER" id="PTHR30255">
    <property type="entry name" value="SINGLE-STRANDED-DNA-SPECIFIC EXONUCLEASE RECJ"/>
    <property type="match status" value="1"/>
</dbReference>
<accession>A0A133VAQ6</accession>
<comment type="caution">
    <text evidence="3">The sequence shown here is derived from an EMBL/GenBank/DDBJ whole genome shotgun (WGS) entry which is preliminary data.</text>
</comment>
<proteinExistence type="predicted"/>
<name>A0A133VAQ6_9EURY</name>
<dbReference type="PANTHER" id="PTHR30255:SF2">
    <property type="entry name" value="SINGLE-STRANDED-DNA-SPECIFIC EXONUCLEASE RECJ"/>
    <property type="match status" value="1"/>
</dbReference>
<dbReference type="InterPro" id="IPR001667">
    <property type="entry name" value="DDH_dom"/>
</dbReference>
<evidence type="ECO:0000259" key="1">
    <source>
        <dbReference type="Pfam" id="PF01368"/>
    </source>
</evidence>
<organism evidence="3 4">
    <name type="scientific">candidate division MSBL1 archaeon SCGC-AAA261G05</name>
    <dbReference type="NCBI Taxonomy" id="1698276"/>
    <lineage>
        <taxon>Archaea</taxon>
        <taxon>Methanobacteriati</taxon>
        <taxon>Methanobacteriota</taxon>
        <taxon>candidate division MSBL1</taxon>
    </lineage>
</organism>
<keyword evidence="4" id="KW-1185">Reference proteome</keyword>
<dbReference type="InterPro" id="IPR051673">
    <property type="entry name" value="SSDNA_exonuclease_RecJ"/>
</dbReference>
<feature type="domain" description="DDH" evidence="1">
    <location>
        <begin position="35"/>
        <end position="167"/>
    </location>
</feature>
<reference evidence="3 4" key="1">
    <citation type="journal article" date="2016" name="Sci. Rep.">
        <title>Metabolic traits of an uncultured archaeal lineage -MSBL1- from brine pools of the Red Sea.</title>
        <authorList>
            <person name="Mwirichia R."/>
            <person name="Alam I."/>
            <person name="Rashid M."/>
            <person name="Vinu M."/>
            <person name="Ba-Alawi W."/>
            <person name="Anthony Kamau A."/>
            <person name="Kamanda Ngugi D."/>
            <person name="Goker M."/>
            <person name="Klenk H.P."/>
            <person name="Bajic V."/>
            <person name="Stingl U."/>
        </authorList>
    </citation>
    <scope>NUCLEOTIDE SEQUENCE [LARGE SCALE GENOMIC DNA]</scope>
    <source>
        <strain evidence="3">SCGC-AAA261G05</strain>
    </source>
</reference>
<dbReference type="InterPro" id="IPR038763">
    <property type="entry name" value="DHH_sf"/>
</dbReference>
<evidence type="ECO:0000259" key="2">
    <source>
        <dbReference type="Pfam" id="PF02272"/>
    </source>
</evidence>
<dbReference type="Gene3D" id="3.90.1640.30">
    <property type="match status" value="1"/>
</dbReference>
<evidence type="ECO:0000313" key="3">
    <source>
        <dbReference type="EMBL" id="KXB03487.1"/>
    </source>
</evidence>
<feature type="domain" description="DHHA1" evidence="2">
    <location>
        <begin position="396"/>
        <end position="468"/>
    </location>
</feature>
<dbReference type="InterPro" id="IPR003156">
    <property type="entry name" value="DHHA1_dom"/>
</dbReference>